<dbReference type="InterPro" id="IPR012296">
    <property type="entry name" value="Nuclease_put_TT1808"/>
</dbReference>
<gene>
    <name evidence="1" type="ORF">BROSI_A0870</name>
</gene>
<proteinExistence type="predicted"/>
<evidence type="ECO:0000313" key="1">
    <source>
        <dbReference type="EMBL" id="GAN32358.1"/>
    </source>
</evidence>
<organism evidence="1 2">
    <name type="scientific">Candidatus Brocadia sinica JPN1</name>
    <dbReference type="NCBI Taxonomy" id="1197129"/>
    <lineage>
        <taxon>Bacteria</taxon>
        <taxon>Pseudomonadati</taxon>
        <taxon>Planctomycetota</taxon>
        <taxon>Candidatus Brocadiia</taxon>
        <taxon>Candidatus Brocadiales</taxon>
        <taxon>Candidatus Brocadiaceae</taxon>
        <taxon>Candidatus Brocadia</taxon>
    </lineage>
</organism>
<protein>
    <submittedName>
        <fullName evidence="1">Uncharacterized conserved protein</fullName>
    </submittedName>
</protein>
<dbReference type="Proteomes" id="UP000032309">
    <property type="component" value="Unassembled WGS sequence"/>
</dbReference>
<sequence>MEYWLIFPDEKIIEILTLENGEYLEFYKSKREGMVKSKILKGLEIDSKDVFD</sequence>
<evidence type="ECO:0000313" key="2">
    <source>
        <dbReference type="Proteomes" id="UP000032309"/>
    </source>
</evidence>
<keyword evidence="2" id="KW-1185">Reference proteome</keyword>
<dbReference type="Gene3D" id="3.90.1570.10">
    <property type="entry name" value="tt1808, chain A"/>
    <property type="match status" value="1"/>
</dbReference>
<name>A0ABQ0JUF2_9BACT</name>
<dbReference type="EMBL" id="BAFN01000001">
    <property type="protein sequence ID" value="GAN32358.1"/>
    <property type="molecule type" value="Genomic_DNA"/>
</dbReference>
<accession>A0ABQ0JUF2</accession>
<comment type="caution">
    <text evidence="1">The sequence shown here is derived from an EMBL/GenBank/DDBJ whole genome shotgun (WGS) entry which is preliminary data.</text>
</comment>
<reference evidence="2" key="1">
    <citation type="journal article" date="2015" name="Genome Announc.">
        <title>Draft Genome Sequence of an Anaerobic Ammonium-Oxidizing Bacterium, "Candidatus Brocadia sinica".</title>
        <authorList>
            <person name="Oshiki M."/>
            <person name="Shinyako-Hata K."/>
            <person name="Satoh H."/>
            <person name="Okabe S."/>
        </authorList>
    </citation>
    <scope>NUCLEOTIDE SEQUENCE [LARGE SCALE GENOMIC DNA]</scope>
    <source>
        <strain evidence="2">JPN1</strain>
    </source>
</reference>